<keyword evidence="5" id="KW-0694">RNA-binding</keyword>
<dbReference type="GO" id="GO:0019843">
    <property type="term" value="F:rRNA binding"/>
    <property type="evidence" value="ECO:0007669"/>
    <property type="project" value="UniProtKB-UniRule"/>
</dbReference>
<dbReference type="PANTHER" id="PTHR13691:SF5">
    <property type="entry name" value="LARGE RIBOSOMAL SUBUNIT PROTEIN UL2M"/>
    <property type="match status" value="1"/>
</dbReference>
<dbReference type="Gene3D" id="2.40.50.140">
    <property type="entry name" value="Nucleic acid-binding proteins"/>
    <property type="match status" value="1"/>
</dbReference>
<feature type="region of interest" description="Disordered" evidence="6">
    <location>
        <begin position="218"/>
        <end position="260"/>
    </location>
</feature>
<dbReference type="InterPro" id="IPR005880">
    <property type="entry name" value="Ribosomal_uL2_bac/org-type"/>
</dbReference>
<dbReference type="Gene3D" id="2.30.30.30">
    <property type="match status" value="1"/>
</dbReference>
<sequence>MKTFSPTTPSRRQMSVVTYKGVLTTNKPKKSLTKGKKRGSGRNNQGRITVRHKGGGHKRTLRLIDFKYDKRAIPAIIKSVEYDPNRSAFIALVCYKDGEYRYIVVPQNMKVGDTFVVDAGADVKIGNRLPLKKIASGTFVYNIELKPDGGARLVRSAGSYAEVLANDIGYTSVKMPSGEVRRINENAWASVGAVSNEEYKLANFGKAGKSRWKGIRPTVRGSAMNPVDHPHGGGEGRQGIGLRRGPKTREGKQAYGVRTRRSKKYSNKFIVTRRKTKR</sequence>
<dbReference type="GO" id="GO:0002181">
    <property type="term" value="P:cytoplasmic translation"/>
    <property type="evidence" value="ECO:0007669"/>
    <property type="project" value="TreeGrafter"/>
</dbReference>
<dbReference type="PIRSF" id="PIRSF002158">
    <property type="entry name" value="Ribosomal_L2"/>
    <property type="match status" value="1"/>
</dbReference>
<dbReference type="SMART" id="SM01382">
    <property type="entry name" value="Ribosomal_L2_C"/>
    <property type="match status" value="1"/>
</dbReference>
<dbReference type="NCBIfam" id="TIGR01171">
    <property type="entry name" value="rplB_bact"/>
    <property type="match status" value="1"/>
</dbReference>
<dbReference type="SUPFAM" id="SSF50104">
    <property type="entry name" value="Translation proteins SH3-like domain"/>
    <property type="match status" value="1"/>
</dbReference>
<dbReference type="InterPro" id="IPR022671">
    <property type="entry name" value="Ribosomal_uL2_CS"/>
</dbReference>
<feature type="compositionally biased region" description="Basic residues" evidence="6">
    <location>
        <begin position="27"/>
        <end position="40"/>
    </location>
</feature>
<dbReference type="SMART" id="SM01383">
    <property type="entry name" value="Ribosomal_L2"/>
    <property type="match status" value="1"/>
</dbReference>
<dbReference type="InterPro" id="IPR008991">
    <property type="entry name" value="Translation_prot_SH3-like_sf"/>
</dbReference>
<feature type="domain" description="Large ribosomal subunit protein uL2 RNA-binding" evidence="8">
    <location>
        <begin position="41"/>
        <end position="117"/>
    </location>
</feature>
<gene>
    <name evidence="5" type="primary">rplB</name>
    <name evidence="9" type="ORF">A2571_00235</name>
</gene>
<dbReference type="HAMAP" id="MF_01320_B">
    <property type="entry name" value="Ribosomal_uL2_B"/>
    <property type="match status" value="1"/>
</dbReference>
<dbReference type="GO" id="GO:0015934">
    <property type="term" value="C:large ribosomal subunit"/>
    <property type="evidence" value="ECO:0007669"/>
    <property type="project" value="InterPro"/>
</dbReference>
<evidence type="ECO:0000256" key="2">
    <source>
        <dbReference type="ARBA" id="ARBA00022980"/>
    </source>
</evidence>
<organism evidence="9 10">
    <name type="scientific">Candidatus Vogelbacteria bacterium RIFOXYD1_FULL_44_32</name>
    <dbReference type="NCBI Taxonomy" id="1802438"/>
    <lineage>
        <taxon>Bacteria</taxon>
        <taxon>Candidatus Vogeliibacteriota</taxon>
    </lineage>
</organism>
<evidence type="ECO:0000256" key="1">
    <source>
        <dbReference type="ARBA" id="ARBA00005636"/>
    </source>
</evidence>
<feature type="region of interest" description="Disordered" evidence="6">
    <location>
        <begin position="27"/>
        <end position="54"/>
    </location>
</feature>
<dbReference type="PROSITE" id="PS00467">
    <property type="entry name" value="RIBOSOMAL_L2"/>
    <property type="match status" value="1"/>
</dbReference>
<feature type="domain" description="Large ribosomal subunit protein uL2 C-terminal" evidence="7">
    <location>
        <begin position="123"/>
        <end position="253"/>
    </location>
</feature>
<name>A0A1G2QFQ5_9BACT</name>
<evidence type="ECO:0000313" key="9">
    <source>
        <dbReference type="EMBL" id="OHA58801.1"/>
    </source>
</evidence>
<dbReference type="Proteomes" id="UP000177043">
    <property type="component" value="Unassembled WGS sequence"/>
</dbReference>
<dbReference type="FunFam" id="4.10.950.10:FF:000001">
    <property type="entry name" value="50S ribosomal protein L2"/>
    <property type="match status" value="1"/>
</dbReference>
<proteinExistence type="inferred from homology"/>
<reference evidence="9 10" key="1">
    <citation type="journal article" date="2016" name="Nat. Commun.">
        <title>Thousands of microbial genomes shed light on interconnected biogeochemical processes in an aquifer system.</title>
        <authorList>
            <person name="Anantharaman K."/>
            <person name="Brown C.T."/>
            <person name="Hug L.A."/>
            <person name="Sharon I."/>
            <person name="Castelle C.J."/>
            <person name="Probst A.J."/>
            <person name="Thomas B.C."/>
            <person name="Singh A."/>
            <person name="Wilkins M.J."/>
            <person name="Karaoz U."/>
            <person name="Brodie E.L."/>
            <person name="Williams K.H."/>
            <person name="Hubbard S.S."/>
            <person name="Banfield J.F."/>
        </authorList>
    </citation>
    <scope>NUCLEOTIDE SEQUENCE [LARGE SCALE GENOMIC DNA]</scope>
</reference>
<dbReference type="GO" id="GO:0003735">
    <property type="term" value="F:structural constituent of ribosome"/>
    <property type="evidence" value="ECO:0007669"/>
    <property type="project" value="InterPro"/>
</dbReference>
<dbReference type="InterPro" id="IPR012340">
    <property type="entry name" value="NA-bd_OB-fold"/>
</dbReference>
<dbReference type="InterPro" id="IPR022669">
    <property type="entry name" value="Ribosomal_uL2_C"/>
</dbReference>
<evidence type="ECO:0000313" key="10">
    <source>
        <dbReference type="Proteomes" id="UP000177043"/>
    </source>
</evidence>
<comment type="subunit">
    <text evidence="5">Part of the 50S ribosomal subunit. Forms a bridge to the 30S subunit in the 70S ribosome.</text>
</comment>
<evidence type="ECO:0000259" key="7">
    <source>
        <dbReference type="SMART" id="SM01382"/>
    </source>
</evidence>
<dbReference type="AlphaFoldDB" id="A0A1G2QFQ5"/>
<dbReference type="FunFam" id="2.30.30.30:FF:000001">
    <property type="entry name" value="50S ribosomal protein L2"/>
    <property type="match status" value="1"/>
</dbReference>
<evidence type="ECO:0000256" key="3">
    <source>
        <dbReference type="ARBA" id="ARBA00023274"/>
    </source>
</evidence>
<keyword evidence="3 5" id="KW-0687">Ribonucleoprotein</keyword>
<evidence type="ECO:0000256" key="5">
    <source>
        <dbReference type="HAMAP-Rule" id="MF_01320"/>
    </source>
</evidence>
<dbReference type="FunFam" id="2.40.50.140:FF:000003">
    <property type="entry name" value="50S ribosomal protein L2"/>
    <property type="match status" value="1"/>
</dbReference>
<dbReference type="SUPFAM" id="SSF50249">
    <property type="entry name" value="Nucleic acid-binding proteins"/>
    <property type="match status" value="1"/>
</dbReference>
<comment type="caution">
    <text evidence="9">The sequence shown here is derived from an EMBL/GenBank/DDBJ whole genome shotgun (WGS) entry which is preliminary data.</text>
</comment>
<dbReference type="STRING" id="1802438.A2571_00235"/>
<dbReference type="InterPro" id="IPR014726">
    <property type="entry name" value="Ribosomal_uL2_dom3"/>
</dbReference>
<accession>A0A1G2QFQ5</accession>
<dbReference type="EMBL" id="MHTJ01000002">
    <property type="protein sequence ID" value="OHA58801.1"/>
    <property type="molecule type" value="Genomic_DNA"/>
</dbReference>
<protein>
    <recommendedName>
        <fullName evidence="4 5">Large ribosomal subunit protein uL2</fullName>
    </recommendedName>
</protein>
<dbReference type="InterPro" id="IPR002171">
    <property type="entry name" value="Ribosomal_uL2"/>
</dbReference>
<keyword evidence="5" id="KW-0699">rRNA-binding</keyword>
<dbReference type="InterPro" id="IPR022666">
    <property type="entry name" value="Ribosomal_uL2_RNA-bd_dom"/>
</dbReference>
<dbReference type="PANTHER" id="PTHR13691">
    <property type="entry name" value="RIBOSOMAL PROTEIN L2"/>
    <property type="match status" value="1"/>
</dbReference>
<dbReference type="Gene3D" id="4.10.950.10">
    <property type="entry name" value="Ribosomal protein L2, domain 3"/>
    <property type="match status" value="1"/>
</dbReference>
<dbReference type="InterPro" id="IPR014722">
    <property type="entry name" value="Rib_uL2_dom2"/>
</dbReference>
<dbReference type="Pfam" id="PF03947">
    <property type="entry name" value="Ribosomal_L2_C"/>
    <property type="match status" value="1"/>
</dbReference>
<dbReference type="GO" id="GO:0016740">
    <property type="term" value="F:transferase activity"/>
    <property type="evidence" value="ECO:0007669"/>
    <property type="project" value="InterPro"/>
</dbReference>
<evidence type="ECO:0000256" key="4">
    <source>
        <dbReference type="ARBA" id="ARBA00035242"/>
    </source>
</evidence>
<comment type="similarity">
    <text evidence="1 5">Belongs to the universal ribosomal protein uL2 family.</text>
</comment>
<comment type="function">
    <text evidence="5">One of the primary rRNA binding proteins. Required for association of the 30S and 50S subunits to form the 70S ribosome, for tRNA binding and peptide bond formation. It has been suggested to have peptidyltransferase activity; this is somewhat controversial. Makes several contacts with the 16S rRNA in the 70S ribosome.</text>
</comment>
<keyword evidence="2 5" id="KW-0689">Ribosomal protein</keyword>
<evidence type="ECO:0000256" key="6">
    <source>
        <dbReference type="SAM" id="MobiDB-lite"/>
    </source>
</evidence>
<dbReference type="Pfam" id="PF00181">
    <property type="entry name" value="Ribosomal_L2_N"/>
    <property type="match status" value="1"/>
</dbReference>
<evidence type="ECO:0000259" key="8">
    <source>
        <dbReference type="SMART" id="SM01383"/>
    </source>
</evidence>